<sequence length="119" mass="12629">MAQVPDWETGGCDYRTRRKKATALEVWGALADGACSGEGRRKSCGQGRRSGTGLRTHMGTKLGGVGPLSPTAQQAARAKKKIACPAGRRACWRLWLEVLDHFACSDSHAQGRGKSASGC</sequence>
<protein>
    <submittedName>
        <fullName evidence="2">Uncharacterized protein</fullName>
    </submittedName>
</protein>
<comment type="caution">
    <text evidence="2">The sequence shown here is derived from an EMBL/GenBank/DDBJ whole genome shotgun (WGS) entry which is preliminary data.</text>
</comment>
<dbReference type="EMBL" id="CAUYUJ010000669">
    <property type="protein sequence ID" value="CAK0791834.1"/>
    <property type="molecule type" value="Genomic_DNA"/>
</dbReference>
<organism evidence="2 3">
    <name type="scientific">Prorocentrum cordatum</name>
    <dbReference type="NCBI Taxonomy" id="2364126"/>
    <lineage>
        <taxon>Eukaryota</taxon>
        <taxon>Sar</taxon>
        <taxon>Alveolata</taxon>
        <taxon>Dinophyceae</taxon>
        <taxon>Prorocentrales</taxon>
        <taxon>Prorocentraceae</taxon>
        <taxon>Prorocentrum</taxon>
    </lineage>
</organism>
<evidence type="ECO:0000313" key="2">
    <source>
        <dbReference type="EMBL" id="CAK0791834.1"/>
    </source>
</evidence>
<gene>
    <name evidence="2" type="ORF">PCOR1329_LOCUS2626</name>
</gene>
<keyword evidence="3" id="KW-1185">Reference proteome</keyword>
<reference evidence="2" key="1">
    <citation type="submission" date="2023-10" db="EMBL/GenBank/DDBJ databases">
        <authorList>
            <person name="Chen Y."/>
            <person name="Shah S."/>
            <person name="Dougan E. K."/>
            <person name="Thang M."/>
            <person name="Chan C."/>
        </authorList>
    </citation>
    <scope>NUCLEOTIDE SEQUENCE [LARGE SCALE GENOMIC DNA]</scope>
</reference>
<dbReference type="Proteomes" id="UP001189429">
    <property type="component" value="Unassembled WGS sequence"/>
</dbReference>
<name>A0ABN9PFZ9_9DINO</name>
<evidence type="ECO:0000256" key="1">
    <source>
        <dbReference type="SAM" id="MobiDB-lite"/>
    </source>
</evidence>
<accession>A0ABN9PFZ9</accession>
<proteinExistence type="predicted"/>
<evidence type="ECO:0000313" key="3">
    <source>
        <dbReference type="Proteomes" id="UP001189429"/>
    </source>
</evidence>
<feature type="region of interest" description="Disordered" evidence="1">
    <location>
        <begin position="36"/>
        <end position="69"/>
    </location>
</feature>